<dbReference type="PANTHER" id="PTHR34387:SF1">
    <property type="entry name" value="PERIPLASMIC IMMUNOGENIC PROTEIN"/>
    <property type="match status" value="1"/>
</dbReference>
<keyword evidence="3" id="KW-1185">Reference proteome</keyword>
<dbReference type="GO" id="GO:0006974">
    <property type="term" value="P:DNA damage response"/>
    <property type="evidence" value="ECO:0007669"/>
    <property type="project" value="TreeGrafter"/>
</dbReference>
<dbReference type="OrthoDB" id="5985609at2"/>
<accession>A0A1H7RYL2</accession>
<evidence type="ECO:0008006" key="4">
    <source>
        <dbReference type="Google" id="ProtNLM"/>
    </source>
</evidence>
<dbReference type="RefSeq" id="WP_085285378.1">
    <property type="nucleotide sequence ID" value="NZ_FOBI01000016.1"/>
</dbReference>
<dbReference type="PANTHER" id="PTHR34387">
    <property type="entry name" value="SLR1258 PROTEIN"/>
    <property type="match status" value="1"/>
</dbReference>
<name>A0A1H7RYL2_9GAMM</name>
<evidence type="ECO:0000313" key="2">
    <source>
        <dbReference type="EMBL" id="SEL65119.1"/>
    </source>
</evidence>
<dbReference type="InterPro" id="IPR007497">
    <property type="entry name" value="SIMPL/DUF541"/>
</dbReference>
<dbReference type="Gene3D" id="3.30.70.2970">
    <property type="entry name" value="Protein of unknown function (DUF541), domain 2"/>
    <property type="match status" value="1"/>
</dbReference>
<evidence type="ECO:0000256" key="1">
    <source>
        <dbReference type="SAM" id="SignalP"/>
    </source>
</evidence>
<protein>
    <recommendedName>
        <fullName evidence="4">SIMPL domain-containing protein</fullName>
    </recommendedName>
</protein>
<proteinExistence type="predicted"/>
<evidence type="ECO:0000313" key="3">
    <source>
        <dbReference type="Proteomes" id="UP000199297"/>
    </source>
</evidence>
<organism evidence="2 3">
    <name type="scientific">Colwellia chukchiensis</name>
    <dbReference type="NCBI Taxonomy" id="641665"/>
    <lineage>
        <taxon>Bacteria</taxon>
        <taxon>Pseudomonadati</taxon>
        <taxon>Pseudomonadota</taxon>
        <taxon>Gammaproteobacteria</taxon>
        <taxon>Alteromonadales</taxon>
        <taxon>Colwelliaceae</taxon>
        <taxon>Colwellia</taxon>
    </lineage>
</organism>
<dbReference type="EMBL" id="FOBI01000016">
    <property type="protein sequence ID" value="SEL65119.1"/>
    <property type="molecule type" value="Genomic_DNA"/>
</dbReference>
<dbReference type="InterPro" id="IPR052022">
    <property type="entry name" value="26kDa_periplasmic_antigen"/>
</dbReference>
<dbReference type="AlphaFoldDB" id="A0A1H7RYL2"/>
<dbReference type="Pfam" id="PF04402">
    <property type="entry name" value="SIMPL"/>
    <property type="match status" value="1"/>
</dbReference>
<feature type="signal peptide" evidence="1">
    <location>
        <begin position="1"/>
        <end position="25"/>
    </location>
</feature>
<dbReference type="Gene3D" id="3.30.110.170">
    <property type="entry name" value="Protein of unknown function (DUF541), domain 1"/>
    <property type="match status" value="1"/>
</dbReference>
<feature type="chain" id="PRO_5011616833" description="SIMPL domain-containing protein" evidence="1">
    <location>
        <begin position="26"/>
        <end position="245"/>
    </location>
</feature>
<dbReference type="Proteomes" id="UP000199297">
    <property type="component" value="Unassembled WGS sequence"/>
</dbReference>
<sequence length="245" mass="26958">MKNFRRLALLSLVSLTFTHASVAFANSSLPNHRHISVTGQAELQAMPDTAVLHLSVQSMKQTSLDAKKDLDQRVNRLLDGLTDFGIAESQVSASNIATEAKQNYNRGEPAQVLGYIARRNIKVTLTQLDKLNDFMNFVLSVNINAIRNIELKSSKEQQLQQEVNNLAVKNAKNKGQALANAFGTNLGAIYSINASSNHSFHRYGANNEAYPTSARMADSMAKAGRYLQENIVFTASISVVFDLEL</sequence>
<dbReference type="STRING" id="641665.GCA_002104455_00987"/>
<gene>
    <name evidence="2" type="ORF">SAMN05216262_11654</name>
</gene>
<reference evidence="3" key="1">
    <citation type="submission" date="2016-10" db="EMBL/GenBank/DDBJ databases">
        <authorList>
            <person name="Varghese N."/>
            <person name="Submissions S."/>
        </authorList>
    </citation>
    <scope>NUCLEOTIDE SEQUENCE [LARGE SCALE GENOMIC DNA]</scope>
    <source>
        <strain evidence="3">CGMCC 1.9127</strain>
    </source>
</reference>
<keyword evidence="1" id="KW-0732">Signal</keyword>